<dbReference type="InterPro" id="IPR050515">
    <property type="entry name" value="Beta-lactam/transpept"/>
</dbReference>
<dbReference type="Proteomes" id="UP000787672">
    <property type="component" value="Unassembled WGS sequence"/>
</dbReference>
<gene>
    <name evidence="5" type="ORF">KQI82_05260</name>
</gene>
<feature type="domain" description="PASTA" evidence="4">
    <location>
        <begin position="608"/>
        <end position="665"/>
    </location>
</feature>
<proteinExistence type="inferred from homology"/>
<evidence type="ECO:0000259" key="4">
    <source>
        <dbReference type="PROSITE" id="PS51178"/>
    </source>
</evidence>
<name>A0ABS6F8F7_9FIRM</name>
<dbReference type="InterPro" id="IPR001460">
    <property type="entry name" value="PCN-bd_Tpept"/>
</dbReference>
<dbReference type="PANTHER" id="PTHR30627">
    <property type="entry name" value="PEPTIDOGLYCAN D,D-TRANSPEPTIDASE"/>
    <property type="match status" value="1"/>
</dbReference>
<comment type="caution">
    <text evidence="5">The sequence shown here is derived from an EMBL/GenBank/DDBJ whole genome shotgun (WGS) entry which is preliminary data.</text>
</comment>
<dbReference type="Pfam" id="PF00905">
    <property type="entry name" value="Transpeptidase"/>
    <property type="match status" value="1"/>
</dbReference>
<dbReference type="Pfam" id="PF03717">
    <property type="entry name" value="PBP_dimer"/>
    <property type="match status" value="1"/>
</dbReference>
<sequence>MGIFGIATFTMLFVRLYTLQIGRHEELQQLAVKQQTRSTVVTASRGTIYDKNGNVLAISATAETVFVSPAEIAESEQDTAYIARGLSRILDVAEETILKKMEKTSSQYEVVKLRADQELADQVRLFVNGQIDDQGNEVAKDNQKRLHGVYLVTDSKRYYPYSTLAAQVIGFVGTDNTGLYGLESKYNDELTGTSGMVVTAKNAAGTDVLYQYEQYYDAENGNSLVLTLDTTVQYFLEKGIESMVAKFDAKNGATGIVMDVNTGGILAMASFPTYDLNNPSSVYDADLQATLEGLEGDAYLEALGAAQKKQWRNKAINDTYEPGSTFKILTLSTALQEGIVNKNTTFNCTGSIRVQGWNKPINCSKKAGHGSQSLMQATGNSCNPAFITMGLKIGNTTFYKYLKSFGLMEKTGLDNIGETTGIFADEKSFNSNVVSLASYAFGQTFNVTPISLITAQAACVNGGYLRTPYFVEQVLDSDGNVLYNHDSTPVRQVISEETSATVCEMLEYVVAEGTGKNGQVAGYRIGGKTGTADKTGDKNKDVVVSFVCFAPADDPQVMMLITMDSPSRTTGTYVSGGQMVAPTSSSIMSEILPWLGINPDYSAEEMVGSDTTVPNVVGSTLDQAKEKLAGFHIKTVGDGQSVTDQTPVGGAIVPGNATVILYLGAEKPTDKSTVPAVVGKTAEQANAALANAGLIMKVTGATSSSSGNVFAISQSVAAGTEVEAGTVVTVQLGDNSVLD</sequence>
<evidence type="ECO:0000313" key="5">
    <source>
        <dbReference type="EMBL" id="MBU5626330.1"/>
    </source>
</evidence>
<dbReference type="EMBL" id="JAHLQN010000001">
    <property type="protein sequence ID" value="MBU5626330.1"/>
    <property type="molecule type" value="Genomic_DNA"/>
</dbReference>
<dbReference type="PANTHER" id="PTHR30627:SF1">
    <property type="entry name" value="PEPTIDOGLYCAN D,D-TRANSPEPTIDASE FTSI"/>
    <property type="match status" value="1"/>
</dbReference>
<protein>
    <submittedName>
        <fullName evidence="5">PASTA domain-containing protein</fullName>
    </submittedName>
</protein>
<evidence type="ECO:0000256" key="1">
    <source>
        <dbReference type="ARBA" id="ARBA00004370"/>
    </source>
</evidence>
<accession>A0ABS6F8F7</accession>
<dbReference type="CDD" id="cd06576">
    <property type="entry name" value="PASTA_Pbp2x-like_1"/>
    <property type="match status" value="1"/>
</dbReference>
<dbReference type="InterPro" id="IPR005543">
    <property type="entry name" value="PASTA_dom"/>
</dbReference>
<keyword evidence="6" id="KW-1185">Reference proteome</keyword>
<comment type="subcellular location">
    <subcellularLocation>
        <location evidence="1">Membrane</location>
    </subcellularLocation>
</comment>
<evidence type="ECO:0000256" key="3">
    <source>
        <dbReference type="ARBA" id="ARBA00023136"/>
    </source>
</evidence>
<keyword evidence="3" id="KW-0472">Membrane</keyword>
<dbReference type="Pfam" id="PF03793">
    <property type="entry name" value="PASTA"/>
    <property type="match status" value="2"/>
</dbReference>
<dbReference type="InterPro" id="IPR005311">
    <property type="entry name" value="PBP_dimer"/>
</dbReference>
<reference evidence="5 6" key="1">
    <citation type="submission" date="2021-06" db="EMBL/GenBank/DDBJ databases">
        <authorList>
            <person name="Sun Q."/>
            <person name="Li D."/>
        </authorList>
    </citation>
    <scope>NUCLEOTIDE SEQUENCE [LARGE SCALE GENOMIC DNA]</scope>
    <source>
        <strain evidence="5 6">MSJ-2</strain>
    </source>
</reference>
<evidence type="ECO:0000313" key="6">
    <source>
        <dbReference type="Proteomes" id="UP000787672"/>
    </source>
</evidence>
<evidence type="ECO:0000256" key="2">
    <source>
        <dbReference type="ARBA" id="ARBA00007171"/>
    </source>
</evidence>
<dbReference type="PROSITE" id="PS51178">
    <property type="entry name" value="PASTA"/>
    <property type="match status" value="2"/>
</dbReference>
<dbReference type="SMART" id="SM00740">
    <property type="entry name" value="PASTA"/>
    <property type="match status" value="2"/>
</dbReference>
<organism evidence="5 6">
    <name type="scientific">Dysosmobacter acutus</name>
    <dbReference type="NCBI Taxonomy" id="2841504"/>
    <lineage>
        <taxon>Bacteria</taxon>
        <taxon>Bacillati</taxon>
        <taxon>Bacillota</taxon>
        <taxon>Clostridia</taxon>
        <taxon>Eubacteriales</taxon>
        <taxon>Oscillospiraceae</taxon>
        <taxon>Dysosmobacter</taxon>
    </lineage>
</organism>
<feature type="domain" description="PASTA" evidence="4">
    <location>
        <begin position="668"/>
        <end position="734"/>
    </location>
</feature>
<comment type="similarity">
    <text evidence="2">Belongs to the transpeptidase family.</text>
</comment>